<sequence>MSDTVIDERVTDEIEALKAILLDDELNIKENDRGEPECIETVLFPSTGEDSQSQYVCVTLIVQLPVGYPDVSPTISLRNPRGLDEDTVRLMQSDAEAKCKDFIGQPVMFELIELIREHLTRSNLPTDQCAICLYGFREGDEFTKTECYHYFHSHCLATHVAAAERYYREEQEKLPQWQQDTTNKFQAICPVCRESINCDVESLWSAPPPIDVEAATDFSVTAELRELQKQMAALFLRQQQRGGIIDLEAEGVKTLVRTEDEAGATTEGLNPPGTSLNAYANQNMQSVNQMQIPQSKQPSHQTQNHAHYQSRHHNYHGHNNHGHRNRGRGRAHYRRQFDRVRQTESTPR</sequence>
<dbReference type="SUPFAM" id="SSF57850">
    <property type="entry name" value="RING/U-box"/>
    <property type="match status" value="1"/>
</dbReference>
<evidence type="ECO:0000256" key="3">
    <source>
        <dbReference type="PROSITE-ProRule" id="PRU00175"/>
    </source>
</evidence>
<dbReference type="InterPro" id="IPR016135">
    <property type="entry name" value="UBQ-conjugating_enzyme/RWD"/>
</dbReference>
<evidence type="ECO:0000256" key="4">
    <source>
        <dbReference type="SAM" id="MobiDB-lite"/>
    </source>
</evidence>
<organism evidence="7 8">
    <name type="scientific">Xylocopa violacea</name>
    <name type="common">Violet carpenter bee</name>
    <name type="synonym">Apis violacea</name>
    <dbReference type="NCBI Taxonomy" id="135666"/>
    <lineage>
        <taxon>Eukaryota</taxon>
        <taxon>Metazoa</taxon>
        <taxon>Ecdysozoa</taxon>
        <taxon>Arthropoda</taxon>
        <taxon>Hexapoda</taxon>
        <taxon>Insecta</taxon>
        <taxon>Pterygota</taxon>
        <taxon>Neoptera</taxon>
        <taxon>Endopterygota</taxon>
        <taxon>Hymenoptera</taxon>
        <taxon>Apocrita</taxon>
        <taxon>Aculeata</taxon>
        <taxon>Apoidea</taxon>
        <taxon>Anthophila</taxon>
        <taxon>Apidae</taxon>
        <taxon>Xylocopa</taxon>
        <taxon>Xylocopa</taxon>
    </lineage>
</organism>
<dbReference type="SUPFAM" id="SSF54495">
    <property type="entry name" value="UBC-like"/>
    <property type="match status" value="1"/>
</dbReference>
<dbReference type="InterPro" id="IPR039133">
    <property type="entry name" value="RNF25"/>
</dbReference>
<gene>
    <name evidence="7" type="ORF">XYLVIOL_LOCUS8217</name>
</gene>
<evidence type="ECO:0000313" key="7">
    <source>
        <dbReference type="EMBL" id="CAL7947195.1"/>
    </source>
</evidence>
<proteinExistence type="predicted"/>
<dbReference type="Pfam" id="PF05773">
    <property type="entry name" value="RWD"/>
    <property type="match status" value="1"/>
</dbReference>
<dbReference type="PROSITE" id="PS50089">
    <property type="entry name" value="ZF_RING_2"/>
    <property type="match status" value="1"/>
</dbReference>
<dbReference type="CDD" id="cd16470">
    <property type="entry name" value="RING-H2_RNF25"/>
    <property type="match status" value="1"/>
</dbReference>
<dbReference type="SMART" id="SM00184">
    <property type="entry name" value="RING"/>
    <property type="match status" value="1"/>
</dbReference>
<feature type="region of interest" description="Disordered" evidence="4">
    <location>
        <begin position="289"/>
        <end position="348"/>
    </location>
</feature>
<protein>
    <recommendedName>
        <fullName evidence="9">E3 ubiquitin-protein ligase RNF25</fullName>
    </recommendedName>
</protein>
<dbReference type="Gene3D" id="3.30.40.10">
    <property type="entry name" value="Zinc/RING finger domain, C3HC4 (zinc finger)"/>
    <property type="match status" value="1"/>
</dbReference>
<feature type="compositionally biased region" description="Basic residues" evidence="4">
    <location>
        <begin position="308"/>
        <end position="334"/>
    </location>
</feature>
<keyword evidence="1 3" id="KW-0479">Metal-binding</keyword>
<reference evidence="7 8" key="1">
    <citation type="submission" date="2024-08" db="EMBL/GenBank/DDBJ databases">
        <authorList>
            <person name="Will J Nash"/>
            <person name="Angela Man"/>
            <person name="Seanna McTaggart"/>
            <person name="Kendall Baker"/>
            <person name="Tom Barker"/>
            <person name="Leah Catchpole"/>
            <person name="Alex Durrant"/>
            <person name="Karim Gharbi"/>
            <person name="Naomi Irish"/>
            <person name="Gemy Kaithakottil"/>
            <person name="Debby Ku"/>
            <person name="Aaliyah Providence"/>
            <person name="Felix Shaw"/>
            <person name="David Swarbreck"/>
            <person name="Chris Watkins"/>
            <person name="Ann M. McCartney"/>
            <person name="Giulio Formenti"/>
            <person name="Alice Mouton"/>
            <person name="Noel Vella"/>
            <person name="Bjorn M von Reumont"/>
            <person name="Adriana Vella"/>
            <person name="Wilfried Haerty"/>
        </authorList>
    </citation>
    <scope>NUCLEOTIDE SEQUENCE [LARGE SCALE GENOMIC DNA]</scope>
</reference>
<feature type="domain" description="RING-type" evidence="5">
    <location>
        <begin position="129"/>
        <end position="193"/>
    </location>
</feature>
<feature type="domain" description="RWD" evidence="6">
    <location>
        <begin position="12"/>
        <end position="122"/>
    </location>
</feature>
<dbReference type="Proteomes" id="UP001642520">
    <property type="component" value="Unassembled WGS sequence"/>
</dbReference>
<keyword evidence="2" id="KW-0862">Zinc</keyword>
<dbReference type="Gene3D" id="3.10.110.10">
    <property type="entry name" value="Ubiquitin Conjugating Enzyme"/>
    <property type="match status" value="1"/>
</dbReference>
<evidence type="ECO:0000256" key="1">
    <source>
        <dbReference type="ARBA" id="ARBA00022771"/>
    </source>
</evidence>
<evidence type="ECO:0008006" key="9">
    <source>
        <dbReference type="Google" id="ProtNLM"/>
    </source>
</evidence>
<dbReference type="InterPro" id="IPR001841">
    <property type="entry name" value="Znf_RING"/>
</dbReference>
<comment type="caution">
    <text evidence="7">The sequence shown here is derived from an EMBL/GenBank/DDBJ whole genome shotgun (WGS) entry which is preliminary data.</text>
</comment>
<name>A0ABP1P1N7_XYLVO</name>
<keyword evidence="1 3" id="KW-0863">Zinc-finger</keyword>
<dbReference type="EMBL" id="CAXAJV020001296">
    <property type="protein sequence ID" value="CAL7947195.1"/>
    <property type="molecule type" value="Genomic_DNA"/>
</dbReference>
<evidence type="ECO:0000256" key="2">
    <source>
        <dbReference type="ARBA" id="ARBA00022833"/>
    </source>
</evidence>
<keyword evidence="8" id="KW-1185">Reference proteome</keyword>
<evidence type="ECO:0000313" key="8">
    <source>
        <dbReference type="Proteomes" id="UP001642520"/>
    </source>
</evidence>
<feature type="compositionally biased region" description="Basic and acidic residues" evidence="4">
    <location>
        <begin position="335"/>
        <end position="348"/>
    </location>
</feature>
<dbReference type="InterPro" id="IPR006575">
    <property type="entry name" value="RWD_dom"/>
</dbReference>
<dbReference type="PROSITE" id="PS50908">
    <property type="entry name" value="RWD"/>
    <property type="match status" value="1"/>
</dbReference>
<accession>A0ABP1P1N7</accession>
<dbReference type="PANTHER" id="PTHR13198">
    <property type="entry name" value="RING FINGER PROTEIN 25"/>
    <property type="match status" value="1"/>
</dbReference>
<dbReference type="PANTHER" id="PTHR13198:SF4">
    <property type="entry name" value="E3 UBIQUITIN-PROTEIN LIGASE RNF25"/>
    <property type="match status" value="1"/>
</dbReference>
<evidence type="ECO:0000259" key="5">
    <source>
        <dbReference type="PROSITE" id="PS50089"/>
    </source>
</evidence>
<feature type="compositionally biased region" description="Polar residues" evidence="4">
    <location>
        <begin position="289"/>
        <end position="307"/>
    </location>
</feature>
<dbReference type="Pfam" id="PF17123">
    <property type="entry name" value="zf-RING_11"/>
    <property type="match status" value="1"/>
</dbReference>
<evidence type="ECO:0000259" key="6">
    <source>
        <dbReference type="PROSITE" id="PS50908"/>
    </source>
</evidence>
<dbReference type="InterPro" id="IPR013083">
    <property type="entry name" value="Znf_RING/FYVE/PHD"/>
</dbReference>
<dbReference type="CDD" id="cd23818">
    <property type="entry name" value="RWD_RNF25"/>
    <property type="match status" value="1"/>
</dbReference>
<dbReference type="SMART" id="SM00591">
    <property type="entry name" value="RWD"/>
    <property type="match status" value="1"/>
</dbReference>